<feature type="compositionally biased region" description="Polar residues" evidence="1">
    <location>
        <begin position="48"/>
        <end position="58"/>
    </location>
</feature>
<evidence type="ECO:0000256" key="1">
    <source>
        <dbReference type="SAM" id="MobiDB-lite"/>
    </source>
</evidence>
<feature type="region of interest" description="Disordered" evidence="1">
    <location>
        <begin position="37"/>
        <end position="58"/>
    </location>
</feature>
<proteinExistence type="predicted"/>
<organism evidence="2">
    <name type="scientific">viral metagenome</name>
    <dbReference type="NCBI Taxonomy" id="1070528"/>
    <lineage>
        <taxon>unclassified sequences</taxon>
        <taxon>metagenomes</taxon>
        <taxon>organismal metagenomes</taxon>
    </lineage>
</organism>
<sequence length="58" mass="6618">MNSAEVRKPVILSPIPFAPVAPSLLHEKQFFILLQKKKHRTSSEKQTKSTVKNPLQLH</sequence>
<dbReference type="AlphaFoldDB" id="A0A6C0K0Z4"/>
<evidence type="ECO:0000313" key="2">
    <source>
        <dbReference type="EMBL" id="QHU11369.1"/>
    </source>
</evidence>
<accession>A0A6C0K0Z4</accession>
<name>A0A6C0K0Z4_9ZZZZ</name>
<reference evidence="2" key="1">
    <citation type="journal article" date="2020" name="Nature">
        <title>Giant virus diversity and host interactions through global metagenomics.</title>
        <authorList>
            <person name="Schulz F."/>
            <person name="Roux S."/>
            <person name="Paez-Espino D."/>
            <person name="Jungbluth S."/>
            <person name="Walsh D.A."/>
            <person name="Denef V.J."/>
            <person name="McMahon K.D."/>
            <person name="Konstantinidis K.T."/>
            <person name="Eloe-Fadrosh E.A."/>
            <person name="Kyrpides N.C."/>
            <person name="Woyke T."/>
        </authorList>
    </citation>
    <scope>NUCLEOTIDE SEQUENCE</scope>
    <source>
        <strain evidence="2">GVMAG-S-1101165-84</strain>
    </source>
</reference>
<dbReference type="EMBL" id="MN740782">
    <property type="protein sequence ID" value="QHU11369.1"/>
    <property type="molecule type" value="Genomic_DNA"/>
</dbReference>
<protein>
    <submittedName>
        <fullName evidence="2">Uncharacterized protein</fullName>
    </submittedName>
</protein>